<dbReference type="InterPro" id="IPR036265">
    <property type="entry name" value="HIT-like_sf"/>
</dbReference>
<protein>
    <submittedName>
        <fullName evidence="3">DeoR family transcriptional regulator</fullName>
    </submittedName>
</protein>
<dbReference type="RefSeq" id="WP_023508405.1">
    <property type="nucleotide sequence ID" value="NZ_AWTC01000001.1"/>
</dbReference>
<gene>
    <name evidence="3" type="ORF">P343_00395</name>
</gene>
<dbReference type="GO" id="GO:0003824">
    <property type="term" value="F:catalytic activity"/>
    <property type="evidence" value="ECO:0007669"/>
    <property type="project" value="InterPro"/>
</dbReference>
<comment type="caution">
    <text evidence="1">Lacks conserved residue(s) required for the propagation of feature annotation.</text>
</comment>
<dbReference type="STRING" id="1395513.P343_00395"/>
<dbReference type="SUPFAM" id="SSF54197">
    <property type="entry name" value="HIT-like"/>
    <property type="match status" value="1"/>
</dbReference>
<evidence type="ECO:0000256" key="1">
    <source>
        <dbReference type="PROSITE-ProRule" id="PRU00464"/>
    </source>
</evidence>
<evidence type="ECO:0000313" key="3">
    <source>
        <dbReference type="EMBL" id="EST13295.1"/>
    </source>
</evidence>
<dbReference type="PROSITE" id="PS51084">
    <property type="entry name" value="HIT_2"/>
    <property type="match status" value="1"/>
</dbReference>
<dbReference type="Proteomes" id="UP000018296">
    <property type="component" value="Unassembled WGS sequence"/>
</dbReference>
<reference evidence="3 4" key="1">
    <citation type="journal article" date="2013" name="Genome Announc.">
        <title>Genome Sequence of Sporolactobacillus laevolacticus DSM442, an Efficient Polymer-Grade D-Lactate Producer from Agricultural Waste Cottonseed as a Nitrogen Source.</title>
        <authorList>
            <person name="Wang H."/>
            <person name="Wang L."/>
            <person name="Ju J."/>
            <person name="Yu B."/>
            <person name="Ma Y."/>
        </authorList>
    </citation>
    <scope>NUCLEOTIDE SEQUENCE [LARGE SCALE GENOMIC DNA]</scope>
    <source>
        <strain evidence="3 4">DSM 442</strain>
    </source>
</reference>
<dbReference type="OrthoDB" id="9784774at2"/>
<keyword evidence="4" id="KW-1185">Reference proteome</keyword>
<dbReference type="AlphaFoldDB" id="V6J0G0"/>
<proteinExistence type="predicted"/>
<evidence type="ECO:0000259" key="2">
    <source>
        <dbReference type="PROSITE" id="PS51084"/>
    </source>
</evidence>
<feature type="domain" description="HIT" evidence="2">
    <location>
        <begin position="6"/>
        <end position="108"/>
    </location>
</feature>
<dbReference type="PATRIC" id="fig|1395513.3.peg.80"/>
<dbReference type="Pfam" id="PF01230">
    <property type="entry name" value="HIT"/>
    <property type="match status" value="1"/>
</dbReference>
<dbReference type="EMBL" id="AWTC01000001">
    <property type="protein sequence ID" value="EST13295.1"/>
    <property type="molecule type" value="Genomic_DNA"/>
</dbReference>
<dbReference type="eggNOG" id="COG0537">
    <property type="taxonomic scope" value="Bacteria"/>
</dbReference>
<organism evidence="3 4">
    <name type="scientific">Sporolactobacillus laevolacticus DSM 442</name>
    <dbReference type="NCBI Taxonomy" id="1395513"/>
    <lineage>
        <taxon>Bacteria</taxon>
        <taxon>Bacillati</taxon>
        <taxon>Bacillota</taxon>
        <taxon>Bacilli</taxon>
        <taxon>Bacillales</taxon>
        <taxon>Sporolactobacillaceae</taxon>
        <taxon>Sporolactobacillus</taxon>
    </lineage>
</organism>
<dbReference type="Gene3D" id="3.30.428.10">
    <property type="entry name" value="HIT-like"/>
    <property type="match status" value="1"/>
</dbReference>
<accession>V6J0G0</accession>
<name>V6J0G0_9BACL</name>
<dbReference type="InterPro" id="IPR011146">
    <property type="entry name" value="HIT-like"/>
</dbReference>
<comment type="caution">
    <text evidence="3">The sequence shown here is derived from an EMBL/GenBank/DDBJ whole genome shotgun (WGS) entry which is preliminary data.</text>
</comment>
<sequence length="152" mass="17770">MDWRENRIESAKNGTNPMVLAEMKSGYAVIGDTQFLPGYCVLLPKREVSSLNDLTIPERAQFLTDMSLIGDAIINVCHPVRVNYDILGNTDAFLHAHVFPRYDWEKEERRKMPVWLYDSSNWFDEEKHFSIEKHGKLKEELTKYLSAIYENK</sequence>
<evidence type="ECO:0000313" key="4">
    <source>
        <dbReference type="Proteomes" id="UP000018296"/>
    </source>
</evidence>